<comment type="caution">
    <text evidence="3">The sequence shown here is derived from an EMBL/GenBank/DDBJ whole genome shotgun (WGS) entry which is preliminary data.</text>
</comment>
<evidence type="ECO:0000313" key="4">
    <source>
        <dbReference type="Proteomes" id="UP000029707"/>
    </source>
</evidence>
<dbReference type="Pfam" id="PF01497">
    <property type="entry name" value="Peripla_BP_2"/>
    <property type="match status" value="1"/>
</dbReference>
<dbReference type="Gene3D" id="1.20.58.2180">
    <property type="match status" value="1"/>
</dbReference>
<dbReference type="InterPro" id="IPR050902">
    <property type="entry name" value="ABC_Transporter_SBP"/>
</dbReference>
<dbReference type="InterPro" id="IPR002491">
    <property type="entry name" value="ABC_transptr_periplasmic_BD"/>
</dbReference>
<dbReference type="AlphaFoldDB" id="A0A4U8TRG7"/>
<dbReference type="RefSeq" id="WP_138129724.1">
    <property type="nucleotide sequence ID" value="NZ_CAJUDB010000029.1"/>
</dbReference>
<protein>
    <submittedName>
        <fullName evidence="3">ABC transporter substrate-binding protein</fullName>
    </submittedName>
</protein>
<name>A0A4U8TRG7_9HELI</name>
<reference evidence="3 4" key="1">
    <citation type="journal article" date="2014" name="Genome Announc.">
        <title>Draft genome sequences of eight enterohepatic helicobacter species isolated from both laboratory and wild rodents.</title>
        <authorList>
            <person name="Sheh A."/>
            <person name="Shen Z."/>
            <person name="Fox J.G."/>
        </authorList>
    </citation>
    <scope>NUCLEOTIDE SEQUENCE [LARGE SCALE GENOMIC DNA]</scope>
    <source>
        <strain evidence="3 4">MIT 01-6451</strain>
    </source>
</reference>
<feature type="domain" description="Fe/B12 periplasmic-binding" evidence="2">
    <location>
        <begin position="44"/>
        <end position="330"/>
    </location>
</feature>
<accession>A0A4U8TRG7</accession>
<sequence length="362" mass="40915">MRKLFMIVCAALVFVACGDKQEQSKEVTQEVEKQEQEQKQCELKVFGANPALTVMLEILYPEGLIGLNYKPYPEDIPFMPEGTAELPILGHTGKNLNFEEIASLKPDVIFFADNTLDSVIEPYTKIGIEAVKVPLFSYEESKNAIEAITQSLSKNEACSELIKPRGERLLDFLAQSNELLHNAQHALESNETQEAHSTQDSHSVRPSIYFAQGFDGLKTQCSASEDKKDLAYQIGGVNAISCDMISTEQQTQIDFELLAKVNLQVIFVREIPLFKELLENPNEKWQALNALQNKKVFYAPSTPSNWLMRPPSIMQSVGLVWAYSKIHPELISDEVAKTHAQKFYEIFLEPLSDEEYYRLQGL</sequence>
<dbReference type="STRING" id="425400.LS65_09510"/>
<dbReference type="PROSITE" id="PS50983">
    <property type="entry name" value="FE_B12_PBP"/>
    <property type="match status" value="1"/>
</dbReference>
<feature type="coiled-coil region" evidence="1">
    <location>
        <begin position="17"/>
        <end position="44"/>
    </location>
</feature>
<dbReference type="PANTHER" id="PTHR30535">
    <property type="entry name" value="VITAMIN B12-BINDING PROTEIN"/>
    <property type="match status" value="1"/>
</dbReference>
<dbReference type="Proteomes" id="UP000029707">
    <property type="component" value="Unassembled WGS sequence"/>
</dbReference>
<dbReference type="OrthoDB" id="9775594at2"/>
<dbReference type="SUPFAM" id="SSF53807">
    <property type="entry name" value="Helical backbone' metal receptor"/>
    <property type="match status" value="1"/>
</dbReference>
<keyword evidence="1" id="KW-0175">Coiled coil</keyword>
<evidence type="ECO:0000259" key="2">
    <source>
        <dbReference type="PROSITE" id="PS50983"/>
    </source>
</evidence>
<evidence type="ECO:0000256" key="1">
    <source>
        <dbReference type="SAM" id="Coils"/>
    </source>
</evidence>
<organism evidence="3 4">
    <name type="scientific">Helicobacter japonicus</name>
    <dbReference type="NCBI Taxonomy" id="425400"/>
    <lineage>
        <taxon>Bacteria</taxon>
        <taxon>Pseudomonadati</taxon>
        <taxon>Campylobacterota</taxon>
        <taxon>Epsilonproteobacteria</taxon>
        <taxon>Campylobacterales</taxon>
        <taxon>Helicobacteraceae</taxon>
        <taxon>Helicobacter</taxon>
    </lineage>
</organism>
<evidence type="ECO:0000313" key="3">
    <source>
        <dbReference type="EMBL" id="TLE03300.1"/>
    </source>
</evidence>
<proteinExistence type="predicted"/>
<dbReference type="PROSITE" id="PS51257">
    <property type="entry name" value="PROKAR_LIPOPROTEIN"/>
    <property type="match status" value="1"/>
</dbReference>
<gene>
    <name evidence="3" type="ORF">LS65_000570</name>
</gene>
<dbReference type="EMBL" id="JRMQ02000001">
    <property type="protein sequence ID" value="TLE03300.1"/>
    <property type="molecule type" value="Genomic_DNA"/>
</dbReference>
<dbReference type="PANTHER" id="PTHR30535:SF34">
    <property type="entry name" value="MOLYBDATE-BINDING PROTEIN MOLA"/>
    <property type="match status" value="1"/>
</dbReference>
<dbReference type="Gene3D" id="3.40.50.1980">
    <property type="entry name" value="Nitrogenase molybdenum iron protein domain"/>
    <property type="match status" value="2"/>
</dbReference>
<keyword evidence="4" id="KW-1185">Reference proteome</keyword>